<keyword evidence="3" id="KW-1185">Reference proteome</keyword>
<accession>A0A1V4KRN1</accession>
<dbReference type="AlphaFoldDB" id="A0A1V4KRN1"/>
<organism evidence="2 3">
    <name type="scientific">Patagioenas fasciata monilis</name>
    <dbReference type="NCBI Taxonomy" id="372326"/>
    <lineage>
        <taxon>Eukaryota</taxon>
        <taxon>Metazoa</taxon>
        <taxon>Chordata</taxon>
        <taxon>Craniata</taxon>
        <taxon>Vertebrata</taxon>
        <taxon>Euteleostomi</taxon>
        <taxon>Archelosauria</taxon>
        <taxon>Archosauria</taxon>
        <taxon>Dinosauria</taxon>
        <taxon>Saurischia</taxon>
        <taxon>Theropoda</taxon>
        <taxon>Coelurosauria</taxon>
        <taxon>Aves</taxon>
        <taxon>Neognathae</taxon>
        <taxon>Neoaves</taxon>
        <taxon>Columbimorphae</taxon>
        <taxon>Columbiformes</taxon>
        <taxon>Columbidae</taxon>
        <taxon>Patagioenas</taxon>
    </lineage>
</organism>
<name>A0A1V4KRN1_PATFA</name>
<evidence type="ECO:0000313" key="2">
    <source>
        <dbReference type="EMBL" id="OPJ86507.1"/>
    </source>
</evidence>
<evidence type="ECO:0000256" key="1">
    <source>
        <dbReference type="SAM" id="MobiDB-lite"/>
    </source>
</evidence>
<dbReference type="Proteomes" id="UP000190648">
    <property type="component" value="Unassembled WGS sequence"/>
</dbReference>
<feature type="region of interest" description="Disordered" evidence="1">
    <location>
        <begin position="1"/>
        <end position="20"/>
    </location>
</feature>
<gene>
    <name evidence="2" type="ORF">AV530_006668</name>
</gene>
<proteinExistence type="predicted"/>
<sequence length="79" mass="8918">MEPRAQTDAEKVEEEEQLWGCSRTHEVPECHASTRGSWNVFDGERGLKVPYGARMVLRIAASPGARGRRLCRHRGQVLT</sequence>
<evidence type="ECO:0000313" key="3">
    <source>
        <dbReference type="Proteomes" id="UP000190648"/>
    </source>
</evidence>
<reference evidence="2 3" key="1">
    <citation type="submission" date="2016-02" db="EMBL/GenBank/DDBJ databases">
        <title>Band-tailed pigeon sequencing and assembly.</title>
        <authorList>
            <person name="Soares A.E."/>
            <person name="Novak B.J."/>
            <person name="Rice E.S."/>
            <person name="O'Connell B."/>
            <person name="Chang D."/>
            <person name="Weber S."/>
            <person name="Shapiro B."/>
        </authorList>
    </citation>
    <scope>NUCLEOTIDE SEQUENCE [LARGE SCALE GENOMIC DNA]</scope>
    <source>
        <strain evidence="2">BTP2013</strain>
        <tissue evidence="2">Blood</tissue>
    </source>
</reference>
<protein>
    <submittedName>
        <fullName evidence="2">Uncharacterized protein</fullName>
    </submittedName>
</protein>
<dbReference type="EMBL" id="LSYS01002182">
    <property type="protein sequence ID" value="OPJ86507.1"/>
    <property type="molecule type" value="Genomic_DNA"/>
</dbReference>
<feature type="compositionally biased region" description="Basic and acidic residues" evidence="1">
    <location>
        <begin position="1"/>
        <end position="10"/>
    </location>
</feature>
<comment type="caution">
    <text evidence="2">The sequence shown here is derived from an EMBL/GenBank/DDBJ whole genome shotgun (WGS) entry which is preliminary data.</text>
</comment>